<dbReference type="EMBL" id="JBIRYO010000029">
    <property type="protein sequence ID" value="MFI2477834.1"/>
    <property type="molecule type" value="Genomic_DNA"/>
</dbReference>
<comment type="caution">
    <text evidence="3">The sequence shown here is derived from an EMBL/GenBank/DDBJ whole genome shotgun (WGS) entry which is preliminary data.</text>
</comment>
<dbReference type="InterPro" id="IPR001387">
    <property type="entry name" value="Cro/C1-type_HTH"/>
</dbReference>
<dbReference type="PROSITE" id="PS50943">
    <property type="entry name" value="HTH_CROC1"/>
    <property type="match status" value="1"/>
</dbReference>
<evidence type="ECO:0000313" key="3">
    <source>
        <dbReference type="EMBL" id="MFI2477834.1"/>
    </source>
</evidence>
<evidence type="ECO:0000259" key="2">
    <source>
        <dbReference type="PROSITE" id="PS50943"/>
    </source>
</evidence>
<protein>
    <submittedName>
        <fullName evidence="3">Helix-turn-helix domain-containing protein</fullName>
    </submittedName>
</protein>
<keyword evidence="4" id="KW-1185">Reference proteome</keyword>
<gene>
    <name evidence="3" type="ORF">ACH49W_31080</name>
</gene>
<accession>A0ABW7XA14</accession>
<dbReference type="Gene3D" id="3.30.450.180">
    <property type="match status" value="1"/>
</dbReference>
<dbReference type="Proteomes" id="UP001611415">
    <property type="component" value="Unassembled WGS sequence"/>
</dbReference>
<dbReference type="CDD" id="cd00093">
    <property type="entry name" value="HTH_XRE"/>
    <property type="match status" value="1"/>
</dbReference>
<dbReference type="SUPFAM" id="SSF47413">
    <property type="entry name" value="lambda repressor-like DNA-binding domains"/>
    <property type="match status" value="1"/>
</dbReference>
<organism evidence="3 4">
    <name type="scientific">Nocardia xishanensis</name>
    <dbReference type="NCBI Taxonomy" id="238964"/>
    <lineage>
        <taxon>Bacteria</taxon>
        <taxon>Bacillati</taxon>
        <taxon>Actinomycetota</taxon>
        <taxon>Actinomycetes</taxon>
        <taxon>Mycobacteriales</taxon>
        <taxon>Nocardiaceae</taxon>
        <taxon>Nocardia</taxon>
    </lineage>
</organism>
<feature type="compositionally biased region" description="Low complexity" evidence="1">
    <location>
        <begin position="271"/>
        <end position="283"/>
    </location>
</feature>
<dbReference type="Pfam" id="PF17765">
    <property type="entry name" value="MLTR_LBD"/>
    <property type="match status" value="1"/>
</dbReference>
<dbReference type="InterPro" id="IPR041413">
    <property type="entry name" value="MLTR_LBD"/>
</dbReference>
<evidence type="ECO:0000313" key="4">
    <source>
        <dbReference type="Proteomes" id="UP001611415"/>
    </source>
</evidence>
<dbReference type="Pfam" id="PF13560">
    <property type="entry name" value="HTH_31"/>
    <property type="match status" value="1"/>
</dbReference>
<feature type="domain" description="HTH cro/C1-type" evidence="2">
    <location>
        <begin position="30"/>
        <end position="81"/>
    </location>
</feature>
<dbReference type="InterPro" id="IPR010982">
    <property type="entry name" value="Lambda_DNA-bd_dom_sf"/>
</dbReference>
<name>A0ABW7XA14_9NOCA</name>
<dbReference type="Gene3D" id="1.10.260.40">
    <property type="entry name" value="lambda repressor-like DNA-binding domains"/>
    <property type="match status" value="1"/>
</dbReference>
<dbReference type="SMART" id="SM00530">
    <property type="entry name" value="HTH_XRE"/>
    <property type="match status" value="1"/>
</dbReference>
<feature type="region of interest" description="Disordered" evidence="1">
    <location>
        <begin position="264"/>
        <end position="283"/>
    </location>
</feature>
<sequence>MSQNPAHRAPTRRPQPQARIPTLGRTCQLLRNERKLTFAKAYARHGISRSYLTEIEKDTRPPSLETLERMIDGYDADLLLARHLRELRAPAEGLPSTDYLRQCVRENPAAIDHLRDLDGHGVLAAYLDPLWNMLACNDGFRTATPGLNESELLIPAWLFSPPAKAFFLDWTSEATHSVASHKTILGRYRDSEQARHFMQILGPNPEFVRLWTASIRVAYGRNASDLLHLLDPTTGEPASYSLSISNVTQSEHVLLVTAIRKPYSGPPLRHPPSSSRHASATRR</sequence>
<reference evidence="3 4" key="1">
    <citation type="submission" date="2024-10" db="EMBL/GenBank/DDBJ databases">
        <title>The Natural Products Discovery Center: Release of the First 8490 Sequenced Strains for Exploring Actinobacteria Biosynthetic Diversity.</title>
        <authorList>
            <person name="Kalkreuter E."/>
            <person name="Kautsar S.A."/>
            <person name="Yang D."/>
            <person name="Bader C.D."/>
            <person name="Teijaro C.N."/>
            <person name="Fluegel L."/>
            <person name="Davis C.M."/>
            <person name="Simpson J.R."/>
            <person name="Lauterbach L."/>
            <person name="Steele A.D."/>
            <person name="Gui C."/>
            <person name="Meng S."/>
            <person name="Li G."/>
            <person name="Viehrig K."/>
            <person name="Ye F."/>
            <person name="Su P."/>
            <person name="Kiefer A.F."/>
            <person name="Nichols A."/>
            <person name="Cepeda A.J."/>
            <person name="Yan W."/>
            <person name="Fan B."/>
            <person name="Jiang Y."/>
            <person name="Adhikari A."/>
            <person name="Zheng C.-J."/>
            <person name="Schuster L."/>
            <person name="Cowan T.M."/>
            <person name="Smanski M.J."/>
            <person name="Chevrette M.G."/>
            <person name="De Carvalho L.P.S."/>
            <person name="Shen B."/>
        </authorList>
    </citation>
    <scope>NUCLEOTIDE SEQUENCE [LARGE SCALE GENOMIC DNA]</scope>
    <source>
        <strain evidence="3 4">NPDC019275</strain>
    </source>
</reference>
<proteinExistence type="predicted"/>
<dbReference type="RefSeq" id="WP_397095230.1">
    <property type="nucleotide sequence ID" value="NZ_JBIRYO010000029.1"/>
</dbReference>
<evidence type="ECO:0000256" key="1">
    <source>
        <dbReference type="SAM" id="MobiDB-lite"/>
    </source>
</evidence>